<evidence type="ECO:0000313" key="3">
    <source>
        <dbReference type="Proteomes" id="UP000814176"/>
    </source>
</evidence>
<sequence>MSEPKGEQTATSSTHFQSSPSAPFAHDPYVPPRNGRRLIDDIPTELLVQIFMCGEERHMIRHHGCVIPEHNNGEAKLPFEVTTSHVCKLWRDVAINTPALWSEICFFEGLPFTQTTIYLERSKCAPLDIHIHLRRRTSPLAAILDLIIPHVFHWRSLWFQASQYDQMDYAFNRMGLCSGAPMLEVLRLHYVCGGGEDEDEDDEDMPVFYTFAGDLFSGNAPKLARITL</sequence>
<dbReference type="Proteomes" id="UP000814176">
    <property type="component" value="Unassembled WGS sequence"/>
</dbReference>
<keyword evidence="3" id="KW-1185">Reference proteome</keyword>
<feature type="compositionally biased region" description="Polar residues" evidence="1">
    <location>
        <begin position="8"/>
        <end position="21"/>
    </location>
</feature>
<evidence type="ECO:0000256" key="1">
    <source>
        <dbReference type="SAM" id="MobiDB-lite"/>
    </source>
</evidence>
<feature type="region of interest" description="Disordered" evidence="1">
    <location>
        <begin position="1"/>
        <end position="27"/>
    </location>
</feature>
<dbReference type="GeneID" id="72009577"/>
<dbReference type="RefSeq" id="XP_047782845.1">
    <property type="nucleotide sequence ID" value="XM_047928845.1"/>
</dbReference>
<dbReference type="EMBL" id="JADCUA010000003">
    <property type="protein sequence ID" value="KAH9841546.1"/>
    <property type="molecule type" value="Genomic_DNA"/>
</dbReference>
<name>A0ABQ8KSY5_9APHY</name>
<reference evidence="2 3" key="1">
    <citation type="journal article" date="2021" name="Environ. Microbiol.">
        <title>Gene family expansions and transcriptome signatures uncover fungal adaptations to wood decay.</title>
        <authorList>
            <person name="Hage H."/>
            <person name="Miyauchi S."/>
            <person name="Viragh M."/>
            <person name="Drula E."/>
            <person name="Min B."/>
            <person name="Chaduli D."/>
            <person name="Navarro D."/>
            <person name="Favel A."/>
            <person name="Norest M."/>
            <person name="Lesage-Meessen L."/>
            <person name="Balint B."/>
            <person name="Merenyi Z."/>
            <person name="de Eugenio L."/>
            <person name="Morin E."/>
            <person name="Martinez A.T."/>
            <person name="Baldrian P."/>
            <person name="Stursova M."/>
            <person name="Martinez M.J."/>
            <person name="Novotny C."/>
            <person name="Magnuson J.K."/>
            <person name="Spatafora J.W."/>
            <person name="Maurice S."/>
            <person name="Pangilinan J."/>
            <person name="Andreopoulos W."/>
            <person name="LaButti K."/>
            <person name="Hundley H."/>
            <person name="Na H."/>
            <person name="Kuo A."/>
            <person name="Barry K."/>
            <person name="Lipzen A."/>
            <person name="Henrissat B."/>
            <person name="Riley R."/>
            <person name="Ahrendt S."/>
            <person name="Nagy L.G."/>
            <person name="Grigoriev I.V."/>
            <person name="Martin F."/>
            <person name="Rosso M.N."/>
        </authorList>
    </citation>
    <scope>NUCLEOTIDE SEQUENCE [LARGE SCALE GENOMIC DNA]</scope>
    <source>
        <strain evidence="2 3">CIRM-BRFM 1785</strain>
    </source>
</reference>
<dbReference type="Gene3D" id="1.20.1280.50">
    <property type="match status" value="1"/>
</dbReference>
<organism evidence="2 3">
    <name type="scientific">Rhodofomes roseus</name>
    <dbReference type="NCBI Taxonomy" id="34475"/>
    <lineage>
        <taxon>Eukaryota</taxon>
        <taxon>Fungi</taxon>
        <taxon>Dikarya</taxon>
        <taxon>Basidiomycota</taxon>
        <taxon>Agaricomycotina</taxon>
        <taxon>Agaricomycetes</taxon>
        <taxon>Polyporales</taxon>
        <taxon>Rhodofomes</taxon>
    </lineage>
</organism>
<comment type="caution">
    <text evidence="2">The sequence shown here is derived from an EMBL/GenBank/DDBJ whole genome shotgun (WGS) entry which is preliminary data.</text>
</comment>
<gene>
    <name evidence="2" type="ORF">C8Q71DRAFT_904312</name>
</gene>
<accession>A0ABQ8KSY5</accession>
<protein>
    <recommendedName>
        <fullName evidence="4">F-box domain-containing protein</fullName>
    </recommendedName>
</protein>
<dbReference type="InterPro" id="IPR036047">
    <property type="entry name" value="F-box-like_dom_sf"/>
</dbReference>
<evidence type="ECO:0008006" key="4">
    <source>
        <dbReference type="Google" id="ProtNLM"/>
    </source>
</evidence>
<evidence type="ECO:0000313" key="2">
    <source>
        <dbReference type="EMBL" id="KAH9841546.1"/>
    </source>
</evidence>
<proteinExistence type="predicted"/>
<dbReference type="SUPFAM" id="SSF81383">
    <property type="entry name" value="F-box domain"/>
    <property type="match status" value="1"/>
</dbReference>